<dbReference type="GO" id="GO:0016020">
    <property type="term" value="C:membrane"/>
    <property type="evidence" value="ECO:0007669"/>
    <property type="project" value="InterPro"/>
</dbReference>
<evidence type="ECO:0000256" key="3">
    <source>
        <dbReference type="ARBA" id="ARBA00022741"/>
    </source>
</evidence>
<keyword evidence="8" id="KW-1185">Reference proteome</keyword>
<dbReference type="GO" id="GO:0016887">
    <property type="term" value="F:ATP hydrolysis activity"/>
    <property type="evidence" value="ECO:0007669"/>
    <property type="project" value="InterPro"/>
</dbReference>
<dbReference type="SUPFAM" id="SSF52540">
    <property type="entry name" value="P-loop containing nucleoside triphosphate hydrolases"/>
    <property type="match status" value="1"/>
</dbReference>
<dbReference type="Gene3D" id="3.40.50.300">
    <property type="entry name" value="P-loop containing nucleotide triphosphate hydrolases"/>
    <property type="match status" value="1"/>
</dbReference>
<dbReference type="GO" id="GO:0005524">
    <property type="term" value="F:ATP binding"/>
    <property type="evidence" value="ECO:0007669"/>
    <property type="project" value="UniProtKB-KW"/>
</dbReference>
<dbReference type="PANTHER" id="PTHR43423">
    <property type="entry name" value="ABC TRANSPORTER I FAMILY MEMBER 17"/>
    <property type="match status" value="1"/>
</dbReference>
<evidence type="ECO:0000259" key="6">
    <source>
        <dbReference type="PROSITE" id="PS50893"/>
    </source>
</evidence>
<keyword evidence="1" id="KW-0813">Transport</keyword>
<dbReference type="InterPro" id="IPR027417">
    <property type="entry name" value="P-loop_NTPase"/>
</dbReference>
<dbReference type="AlphaFoldDB" id="A0A7J0BHL6"/>
<feature type="domain" description="ABC transporter" evidence="6">
    <location>
        <begin position="45"/>
        <end position="290"/>
    </location>
</feature>
<evidence type="ECO:0000256" key="2">
    <source>
        <dbReference type="ARBA" id="ARBA00022592"/>
    </source>
</evidence>
<evidence type="ECO:0000256" key="1">
    <source>
        <dbReference type="ARBA" id="ARBA00022448"/>
    </source>
</evidence>
<dbReference type="GO" id="GO:0035435">
    <property type="term" value="P:phosphate ion transmembrane transport"/>
    <property type="evidence" value="ECO:0007669"/>
    <property type="project" value="InterPro"/>
</dbReference>
<keyword evidence="3" id="KW-0547">Nucleotide-binding</keyword>
<accession>A0A7J0BHL6</accession>
<dbReference type="InterPro" id="IPR017871">
    <property type="entry name" value="ABC_transporter-like_CS"/>
</dbReference>
<evidence type="ECO:0000313" key="7">
    <source>
        <dbReference type="EMBL" id="GFM33166.1"/>
    </source>
</evidence>
<dbReference type="Proteomes" id="UP000503840">
    <property type="component" value="Unassembled WGS sequence"/>
</dbReference>
<evidence type="ECO:0000256" key="5">
    <source>
        <dbReference type="SAM" id="MobiDB-lite"/>
    </source>
</evidence>
<gene>
    <name evidence="7" type="ORF">DSM101010T_15310</name>
</gene>
<organism evidence="7 8">
    <name type="scientific">Desulfovibrio subterraneus</name>
    <dbReference type="NCBI Taxonomy" id="2718620"/>
    <lineage>
        <taxon>Bacteria</taxon>
        <taxon>Pseudomonadati</taxon>
        <taxon>Thermodesulfobacteriota</taxon>
        <taxon>Desulfovibrionia</taxon>
        <taxon>Desulfovibrionales</taxon>
        <taxon>Desulfovibrionaceae</taxon>
        <taxon>Desulfovibrio</taxon>
    </lineage>
</organism>
<proteinExistence type="predicted"/>
<protein>
    <submittedName>
        <fullName evidence="7">Phosphate ABC transporter ATP-binding protein</fullName>
    </submittedName>
</protein>
<evidence type="ECO:0000256" key="4">
    <source>
        <dbReference type="ARBA" id="ARBA00022840"/>
    </source>
</evidence>
<dbReference type="EMBL" id="BLVO01000013">
    <property type="protein sequence ID" value="GFM33166.1"/>
    <property type="molecule type" value="Genomic_DNA"/>
</dbReference>
<dbReference type="CDD" id="cd03260">
    <property type="entry name" value="ABC_PstB_phosphate_transporter"/>
    <property type="match status" value="1"/>
</dbReference>
<dbReference type="Pfam" id="PF00005">
    <property type="entry name" value="ABC_tran"/>
    <property type="match status" value="1"/>
</dbReference>
<keyword evidence="2" id="KW-0592">Phosphate transport</keyword>
<name>A0A7J0BHL6_9BACT</name>
<feature type="compositionally biased region" description="Basic and acidic residues" evidence="5">
    <location>
        <begin position="1"/>
        <end position="12"/>
    </location>
</feature>
<dbReference type="RefSeq" id="WP_243452109.1">
    <property type="nucleotide sequence ID" value="NZ_BLVO01000013.1"/>
</dbReference>
<comment type="caution">
    <text evidence="7">The sequence shown here is derived from an EMBL/GenBank/DDBJ whole genome shotgun (WGS) entry which is preliminary data.</text>
</comment>
<dbReference type="GO" id="GO:0005315">
    <property type="term" value="F:phosphate transmembrane transporter activity"/>
    <property type="evidence" value="ECO:0007669"/>
    <property type="project" value="InterPro"/>
</dbReference>
<reference evidence="7 8" key="1">
    <citation type="submission" date="2020-05" db="EMBL/GenBank/DDBJ databases">
        <title>Draft genome sequence of Desulfovibrio sp. strain HN2T.</title>
        <authorList>
            <person name="Ueno A."/>
            <person name="Tamazawa S."/>
            <person name="Tamamura S."/>
            <person name="Murakami T."/>
            <person name="Kiyama T."/>
            <person name="Inomata H."/>
            <person name="Amano Y."/>
            <person name="Miyakawa K."/>
            <person name="Tamaki H."/>
            <person name="Naganuma T."/>
            <person name="Kaneko K."/>
        </authorList>
    </citation>
    <scope>NUCLEOTIDE SEQUENCE [LARGE SCALE GENOMIC DNA]</scope>
    <source>
        <strain evidence="7 8">HN2</strain>
    </source>
</reference>
<sequence>MMTDTMHTKHDSVATASPDMTSGTACSAECGSLSGDSALPQSVAARLCDLNVFFGKRQVLNGISFEAHNHAVTVLIGRSGSGKSTLLRTFNRLNECFAGCRTSGHAQVLLEGTLTDIHTSFPEPATLRTRVGMVFQTPDVLPVSIRRNMTLPLQHALSLTPPVVAVRVERALRDAGLWDEVYDRLDAPAETLSGGQQQRLCLARSLAMRPAMLLLDEPTASLDNVSSRTIEALLGQLKDRYPVIMVSHSLGQALRLADRLVLMGSGRILRCWDRQNGLPDMETLELMLEETACCE</sequence>
<dbReference type="InterPro" id="IPR003593">
    <property type="entry name" value="AAA+_ATPase"/>
</dbReference>
<dbReference type="InterPro" id="IPR003439">
    <property type="entry name" value="ABC_transporter-like_ATP-bd"/>
</dbReference>
<dbReference type="PROSITE" id="PS00211">
    <property type="entry name" value="ABC_TRANSPORTER_1"/>
    <property type="match status" value="1"/>
</dbReference>
<keyword evidence="4 7" id="KW-0067">ATP-binding</keyword>
<feature type="region of interest" description="Disordered" evidence="5">
    <location>
        <begin position="1"/>
        <end position="22"/>
    </location>
</feature>
<dbReference type="PANTHER" id="PTHR43423:SF1">
    <property type="entry name" value="ABC TRANSPORTER I FAMILY MEMBER 17"/>
    <property type="match status" value="1"/>
</dbReference>
<dbReference type="PROSITE" id="PS50893">
    <property type="entry name" value="ABC_TRANSPORTER_2"/>
    <property type="match status" value="1"/>
</dbReference>
<dbReference type="SMART" id="SM00382">
    <property type="entry name" value="AAA"/>
    <property type="match status" value="1"/>
</dbReference>
<dbReference type="InterPro" id="IPR005670">
    <property type="entry name" value="PstB-like"/>
</dbReference>
<evidence type="ECO:0000313" key="8">
    <source>
        <dbReference type="Proteomes" id="UP000503840"/>
    </source>
</evidence>